<dbReference type="RefSeq" id="WP_089320726.1">
    <property type="nucleotide sequence ID" value="NZ_FZOQ01000019.1"/>
</dbReference>
<dbReference type="InterPro" id="IPR022298">
    <property type="entry name" value="Conjug_transposon_TraN"/>
</dbReference>
<name>A0A239J3Q3_9BACT</name>
<sequence>MKRLLTFLYFTLLSFISSAQTQEPQVIFVHEDISTHIISPEPIMYVDISTDDVAGDIPVTNILRIKPKSGAPALGVVTVVGERFMVQYRLRYASSSQGADTEIRIDPTQVDEYLNPAVPMSRADMKRLSLQALQQAPGIKHRYTRKHKMELTLNNVFMVGDYFFVDVSMKNRANIPYSIDQVRFKIEDKKVVKATNFQQTEIKPVFALHGTGSFKRKYRNVFVFRKFTFPEEKVLRMEVSEQQVSGRCLTLEVDYKDVLDADIL</sequence>
<proteinExistence type="predicted"/>
<feature type="chain" id="PRO_5013371647" evidence="1">
    <location>
        <begin position="20"/>
        <end position="264"/>
    </location>
</feature>
<gene>
    <name evidence="2" type="ORF">SAMN06296052_119105</name>
</gene>
<evidence type="ECO:0000313" key="2">
    <source>
        <dbReference type="EMBL" id="SNS99284.1"/>
    </source>
</evidence>
<dbReference type="EMBL" id="FZOQ01000019">
    <property type="protein sequence ID" value="SNS99284.1"/>
    <property type="molecule type" value="Genomic_DNA"/>
</dbReference>
<dbReference type="Pfam" id="PF13595">
    <property type="entry name" value="DUF4138"/>
    <property type="match status" value="1"/>
</dbReference>
<reference evidence="3" key="1">
    <citation type="submission" date="2017-06" db="EMBL/GenBank/DDBJ databases">
        <authorList>
            <person name="Varghese N."/>
            <person name="Submissions S."/>
        </authorList>
    </citation>
    <scope>NUCLEOTIDE SEQUENCE [LARGE SCALE GENOMIC DNA]</scope>
    <source>
        <strain evidence="3">NKM1</strain>
    </source>
</reference>
<dbReference type="NCBIfam" id="TIGR03780">
    <property type="entry name" value="Bac_Flav_CT_N"/>
    <property type="match status" value="1"/>
</dbReference>
<accession>A0A239J3Q3</accession>
<dbReference type="OrthoDB" id="1038500at2"/>
<evidence type="ECO:0000313" key="3">
    <source>
        <dbReference type="Proteomes" id="UP000198432"/>
    </source>
</evidence>
<keyword evidence="3" id="KW-1185">Reference proteome</keyword>
<keyword evidence="1" id="KW-0732">Signal</keyword>
<dbReference type="AlphaFoldDB" id="A0A239J3Q3"/>
<evidence type="ECO:0000256" key="1">
    <source>
        <dbReference type="SAM" id="SignalP"/>
    </source>
</evidence>
<protein>
    <submittedName>
        <fullName evidence="2">Bacteroides conjugative transposon TraN protein</fullName>
    </submittedName>
</protein>
<feature type="signal peptide" evidence="1">
    <location>
        <begin position="1"/>
        <end position="19"/>
    </location>
</feature>
<organism evidence="2 3">
    <name type="scientific">Pontibacter ummariensis</name>
    <dbReference type="NCBI Taxonomy" id="1610492"/>
    <lineage>
        <taxon>Bacteria</taxon>
        <taxon>Pseudomonadati</taxon>
        <taxon>Bacteroidota</taxon>
        <taxon>Cytophagia</taxon>
        <taxon>Cytophagales</taxon>
        <taxon>Hymenobacteraceae</taxon>
        <taxon>Pontibacter</taxon>
    </lineage>
</organism>
<dbReference type="Proteomes" id="UP000198432">
    <property type="component" value="Unassembled WGS sequence"/>
</dbReference>